<protein>
    <submittedName>
        <fullName evidence="1">Uncharacterized protein</fullName>
    </submittedName>
</protein>
<gene>
    <name evidence="1" type="ORF">HYPSUDRAFT_207980</name>
</gene>
<sequence>MTPLTYSSATLSGISLHSAAESTVSVVVITIARPRKLRFELEDDCSKIKLSRRIAIAVDGDASIRLQSSGEHVAPGLPEKMKAYSASLFNVRF</sequence>
<organism evidence="1 2">
    <name type="scientific">Hypholoma sublateritium (strain FD-334 SS-4)</name>
    <dbReference type="NCBI Taxonomy" id="945553"/>
    <lineage>
        <taxon>Eukaryota</taxon>
        <taxon>Fungi</taxon>
        <taxon>Dikarya</taxon>
        <taxon>Basidiomycota</taxon>
        <taxon>Agaricomycotina</taxon>
        <taxon>Agaricomycetes</taxon>
        <taxon>Agaricomycetidae</taxon>
        <taxon>Agaricales</taxon>
        <taxon>Agaricineae</taxon>
        <taxon>Strophariaceae</taxon>
        <taxon>Hypholoma</taxon>
    </lineage>
</organism>
<evidence type="ECO:0000313" key="1">
    <source>
        <dbReference type="EMBL" id="KJA15329.1"/>
    </source>
</evidence>
<accession>A0A0D2N8B0</accession>
<dbReference type="Proteomes" id="UP000054270">
    <property type="component" value="Unassembled WGS sequence"/>
</dbReference>
<keyword evidence="2" id="KW-1185">Reference proteome</keyword>
<dbReference type="AlphaFoldDB" id="A0A0D2N8B0"/>
<dbReference type="EMBL" id="KN817648">
    <property type="protein sequence ID" value="KJA15329.1"/>
    <property type="molecule type" value="Genomic_DNA"/>
</dbReference>
<proteinExistence type="predicted"/>
<name>A0A0D2N8B0_HYPSF</name>
<reference evidence="2" key="1">
    <citation type="submission" date="2014-04" db="EMBL/GenBank/DDBJ databases">
        <title>Evolutionary Origins and Diversification of the Mycorrhizal Mutualists.</title>
        <authorList>
            <consortium name="DOE Joint Genome Institute"/>
            <consortium name="Mycorrhizal Genomics Consortium"/>
            <person name="Kohler A."/>
            <person name="Kuo A."/>
            <person name="Nagy L.G."/>
            <person name="Floudas D."/>
            <person name="Copeland A."/>
            <person name="Barry K.W."/>
            <person name="Cichocki N."/>
            <person name="Veneault-Fourrey C."/>
            <person name="LaButti K."/>
            <person name="Lindquist E.A."/>
            <person name="Lipzen A."/>
            <person name="Lundell T."/>
            <person name="Morin E."/>
            <person name="Murat C."/>
            <person name="Riley R."/>
            <person name="Ohm R."/>
            <person name="Sun H."/>
            <person name="Tunlid A."/>
            <person name="Henrissat B."/>
            <person name="Grigoriev I.V."/>
            <person name="Hibbett D.S."/>
            <person name="Martin F."/>
        </authorList>
    </citation>
    <scope>NUCLEOTIDE SEQUENCE [LARGE SCALE GENOMIC DNA]</scope>
    <source>
        <strain evidence="2">FD-334 SS-4</strain>
    </source>
</reference>
<evidence type="ECO:0000313" key="2">
    <source>
        <dbReference type="Proteomes" id="UP000054270"/>
    </source>
</evidence>